<sequence>MSSSNPAVNDGPGANKPMLNDNRAPGRGGKTTRAKSEIRRHAILKATIRVAAKDGIKGIKHRSVAREAGVPLAATTYYFRDINELISDAFMLYAKEAGAELKAFHDTLNLVLDGVPAEQLRRGAEFRPELCQRLTDFARAWMQEQFTRRREQVLAEQVFLMEALRDDRLARVARRYRQSWIDGLEQLLVRLDSPCPRQDGTLIVNVVLGMSYDLLLEVPGTEAEVLSASVARIVQLALGVEPEDLRAP</sequence>
<dbReference type="PANTHER" id="PTHR30055:SF231">
    <property type="entry name" value="TRANSCRIPTIONAL REGULATORY PROTEIN (PROBABLY DEOR-FAMILY)-RELATED"/>
    <property type="match status" value="1"/>
</dbReference>
<evidence type="ECO:0000256" key="3">
    <source>
        <dbReference type="SAM" id="MobiDB-lite"/>
    </source>
</evidence>
<dbReference type="InterPro" id="IPR009057">
    <property type="entry name" value="Homeodomain-like_sf"/>
</dbReference>
<accession>A0A368V337</accession>
<evidence type="ECO:0000313" key="5">
    <source>
        <dbReference type="EMBL" id="RBP74016.1"/>
    </source>
</evidence>
<dbReference type="RefSeq" id="WP_113879667.1">
    <property type="nucleotide sequence ID" value="NZ_QNSA01000005.1"/>
</dbReference>
<feature type="region of interest" description="Disordered" evidence="3">
    <location>
        <begin position="1"/>
        <end position="35"/>
    </location>
</feature>
<evidence type="ECO:0000313" key="7">
    <source>
        <dbReference type="Proteomes" id="UP000252795"/>
    </source>
</evidence>
<dbReference type="SUPFAM" id="SSF48498">
    <property type="entry name" value="Tetracyclin repressor-like, C-terminal domain"/>
    <property type="match status" value="1"/>
</dbReference>
<dbReference type="EMBL" id="QNSA01000005">
    <property type="protein sequence ID" value="RBP74016.1"/>
    <property type="molecule type" value="Genomic_DNA"/>
</dbReference>
<reference evidence="6 7" key="1">
    <citation type="submission" date="2018-07" db="EMBL/GenBank/DDBJ databases">
        <title>Freshwater and sediment microbial communities from various areas in North America, analyzing microbe dynamics in response to fracking.</title>
        <authorList>
            <person name="Lamendella R."/>
        </authorList>
    </citation>
    <scope>NUCLEOTIDE SEQUENCE [LARGE SCALE GENOMIC DNA]</scope>
    <source>
        <strain evidence="6 7">114E</strain>
        <strain evidence="5 8">114E_o</strain>
    </source>
</reference>
<dbReference type="GO" id="GO:0000976">
    <property type="term" value="F:transcription cis-regulatory region binding"/>
    <property type="evidence" value="ECO:0007669"/>
    <property type="project" value="TreeGrafter"/>
</dbReference>
<dbReference type="Proteomes" id="UP000252795">
    <property type="component" value="Unassembled WGS sequence"/>
</dbReference>
<dbReference type="EMBL" id="QPJB01000005">
    <property type="protein sequence ID" value="RCW34765.1"/>
    <property type="molecule type" value="Genomic_DNA"/>
</dbReference>
<comment type="caution">
    <text evidence="6">The sequence shown here is derived from an EMBL/GenBank/DDBJ whole genome shotgun (WGS) entry which is preliminary data.</text>
</comment>
<evidence type="ECO:0000256" key="1">
    <source>
        <dbReference type="ARBA" id="ARBA00023125"/>
    </source>
</evidence>
<keyword evidence="1 2" id="KW-0238">DNA-binding</keyword>
<dbReference type="InterPro" id="IPR041583">
    <property type="entry name" value="TetR_C_31"/>
</dbReference>
<feature type="domain" description="HTH tetR-type" evidence="4">
    <location>
        <begin position="37"/>
        <end position="97"/>
    </location>
</feature>
<dbReference type="PANTHER" id="PTHR30055">
    <property type="entry name" value="HTH-TYPE TRANSCRIPTIONAL REGULATOR RUTR"/>
    <property type="match status" value="1"/>
</dbReference>
<dbReference type="AlphaFoldDB" id="A0A368V337"/>
<protein>
    <submittedName>
        <fullName evidence="6">TetR family transcriptional regulator</fullName>
    </submittedName>
</protein>
<feature type="DNA-binding region" description="H-T-H motif" evidence="2">
    <location>
        <begin position="60"/>
        <end position="79"/>
    </location>
</feature>
<evidence type="ECO:0000259" key="4">
    <source>
        <dbReference type="PROSITE" id="PS50977"/>
    </source>
</evidence>
<evidence type="ECO:0000313" key="6">
    <source>
        <dbReference type="EMBL" id="RCW34765.1"/>
    </source>
</evidence>
<dbReference type="Proteomes" id="UP000253065">
    <property type="component" value="Unassembled WGS sequence"/>
</dbReference>
<dbReference type="SUPFAM" id="SSF46689">
    <property type="entry name" value="Homeodomain-like"/>
    <property type="match status" value="1"/>
</dbReference>
<evidence type="ECO:0000313" key="8">
    <source>
        <dbReference type="Proteomes" id="UP000253065"/>
    </source>
</evidence>
<name>A0A368V337_MARNT</name>
<dbReference type="Pfam" id="PF17940">
    <property type="entry name" value="TetR_C_31"/>
    <property type="match status" value="1"/>
</dbReference>
<organism evidence="6 7">
    <name type="scientific">Marinobacter nauticus</name>
    <name type="common">Marinobacter hydrocarbonoclasticus</name>
    <name type="synonym">Marinobacter aquaeolei</name>
    <dbReference type="NCBI Taxonomy" id="2743"/>
    <lineage>
        <taxon>Bacteria</taxon>
        <taxon>Pseudomonadati</taxon>
        <taxon>Pseudomonadota</taxon>
        <taxon>Gammaproteobacteria</taxon>
        <taxon>Pseudomonadales</taxon>
        <taxon>Marinobacteraceae</taxon>
        <taxon>Marinobacter</taxon>
    </lineage>
</organism>
<keyword evidence="8" id="KW-1185">Reference proteome</keyword>
<dbReference type="PROSITE" id="PS50977">
    <property type="entry name" value="HTH_TETR_2"/>
    <property type="match status" value="1"/>
</dbReference>
<dbReference type="Gene3D" id="1.10.357.10">
    <property type="entry name" value="Tetracycline Repressor, domain 2"/>
    <property type="match status" value="1"/>
</dbReference>
<evidence type="ECO:0000256" key="2">
    <source>
        <dbReference type="PROSITE-ProRule" id="PRU00335"/>
    </source>
</evidence>
<dbReference type="InterPro" id="IPR036271">
    <property type="entry name" value="Tet_transcr_reg_TetR-rel_C_sf"/>
</dbReference>
<gene>
    <name evidence="6" type="ORF">DET51_105139</name>
    <name evidence="5" type="ORF">DET64_105140</name>
</gene>
<proteinExistence type="predicted"/>
<dbReference type="InterPro" id="IPR001647">
    <property type="entry name" value="HTH_TetR"/>
</dbReference>
<dbReference type="InterPro" id="IPR050109">
    <property type="entry name" value="HTH-type_TetR-like_transc_reg"/>
</dbReference>
<dbReference type="GO" id="GO:0003700">
    <property type="term" value="F:DNA-binding transcription factor activity"/>
    <property type="evidence" value="ECO:0007669"/>
    <property type="project" value="TreeGrafter"/>
</dbReference>